<protein>
    <submittedName>
        <fullName evidence="1">Uncharacterized protein</fullName>
    </submittedName>
</protein>
<dbReference type="EMBL" id="ACEO02000001">
    <property type="protein sequence ID" value="EFC53492.1"/>
    <property type="molecule type" value="Genomic_DNA"/>
</dbReference>
<dbReference type="Proteomes" id="UP000004621">
    <property type="component" value="Unassembled WGS sequence"/>
</dbReference>
<evidence type="ECO:0000313" key="1">
    <source>
        <dbReference type="EMBL" id="EFC53492.1"/>
    </source>
</evidence>
<dbReference type="AlphaFoldDB" id="A0A9W5ITF1"/>
<comment type="caution">
    <text evidence="1">The sequence shown here is derived from an EMBL/GenBank/DDBJ whole genome shotgun (WGS) entry which is preliminary data.</text>
</comment>
<sequence length="82" mass="8143">MFQQSIGHDAEAVLFGLVAVCDEALMKPLRAAGNGSQRTCKQAAGAGLGAGNGLTAAGQVFGDGLQMGHGGSLWKGWNGAGV</sequence>
<reference evidence="1 2" key="1">
    <citation type="submission" date="2010-01" db="EMBL/GenBank/DDBJ databases">
        <authorList>
            <person name="Weinstock G."/>
            <person name="Sodergren E."/>
            <person name="Clifton S."/>
            <person name="Fulton L."/>
            <person name="Fulton B."/>
            <person name="Courtney L."/>
            <person name="Fronick C."/>
            <person name="Harrison M."/>
            <person name="Strong C."/>
            <person name="Farmer C."/>
            <person name="Delahaunty K."/>
            <person name="Markovic C."/>
            <person name="Hall O."/>
            <person name="Minx P."/>
            <person name="Tomlinson C."/>
            <person name="Mitreva M."/>
            <person name="Nelson J."/>
            <person name="Hou S."/>
            <person name="Wollam A."/>
            <person name="Pepin K.H."/>
            <person name="Johnson M."/>
            <person name="Bhonagiri V."/>
            <person name="Nash W.E."/>
            <person name="Warren W."/>
            <person name="Chinwalla A."/>
            <person name="Mardis E.R."/>
            <person name="Wilson R.K."/>
        </authorList>
    </citation>
    <scope>NUCLEOTIDE SEQUENCE [LARGE SCALE GENOMIC DNA]</scope>
    <source>
        <strain evidence="1 2">NJ9703</strain>
    </source>
</reference>
<proteinExistence type="predicted"/>
<name>A0A9W5ITF1_NEISU</name>
<evidence type="ECO:0000313" key="2">
    <source>
        <dbReference type="Proteomes" id="UP000004621"/>
    </source>
</evidence>
<accession>A0A9W5ITF1</accession>
<gene>
    <name evidence="1" type="ORF">NEISUBOT_03496</name>
</gene>
<organism evidence="1 2">
    <name type="scientific">Neisseria subflava NJ9703</name>
    <dbReference type="NCBI Taxonomy" id="546268"/>
    <lineage>
        <taxon>Bacteria</taxon>
        <taxon>Pseudomonadati</taxon>
        <taxon>Pseudomonadota</taxon>
        <taxon>Betaproteobacteria</taxon>
        <taxon>Neisseriales</taxon>
        <taxon>Neisseriaceae</taxon>
        <taxon>Neisseria</taxon>
    </lineage>
</organism>